<sequence length="89" mass="9151">MERPTKSVLLLALLLATVAVQLEARNIQSEPKPYKPQNFFGFGGVFGTPMLPLGPQFGFGGPAFGSIPTIGSIPGMPGGGLIGRGGARP</sequence>
<evidence type="ECO:0000313" key="3">
    <source>
        <dbReference type="Proteomes" id="UP001055439"/>
    </source>
</evidence>
<feature type="chain" id="PRO_5039382324" description="Glycine-rich protein" evidence="1">
    <location>
        <begin position="25"/>
        <end position="89"/>
    </location>
</feature>
<evidence type="ECO:0008006" key="4">
    <source>
        <dbReference type="Google" id="ProtNLM"/>
    </source>
</evidence>
<gene>
    <name evidence="2" type="ORF">MUK42_00038</name>
</gene>
<keyword evidence="3" id="KW-1185">Reference proteome</keyword>
<name>A0A9E7FE78_9LILI</name>
<protein>
    <recommendedName>
        <fullName evidence="4">Glycine-rich protein</fullName>
    </recommendedName>
</protein>
<accession>A0A9E7FE78</accession>
<dbReference type="AlphaFoldDB" id="A0A9E7FE78"/>
<proteinExistence type="predicted"/>
<evidence type="ECO:0000256" key="1">
    <source>
        <dbReference type="SAM" id="SignalP"/>
    </source>
</evidence>
<evidence type="ECO:0000313" key="2">
    <source>
        <dbReference type="EMBL" id="URD93833.1"/>
    </source>
</evidence>
<feature type="signal peptide" evidence="1">
    <location>
        <begin position="1"/>
        <end position="24"/>
    </location>
</feature>
<reference evidence="2" key="1">
    <citation type="submission" date="2022-05" db="EMBL/GenBank/DDBJ databases">
        <title>The Musa troglodytarum L. genome provides insights into the mechanism of non-climacteric behaviour and enrichment of carotenoids.</title>
        <authorList>
            <person name="Wang J."/>
        </authorList>
    </citation>
    <scope>NUCLEOTIDE SEQUENCE</scope>
    <source>
        <tissue evidence="2">Leaf</tissue>
    </source>
</reference>
<keyword evidence="1" id="KW-0732">Signal</keyword>
<dbReference type="EMBL" id="CP097505">
    <property type="protein sequence ID" value="URD93833.1"/>
    <property type="molecule type" value="Genomic_DNA"/>
</dbReference>
<dbReference type="Proteomes" id="UP001055439">
    <property type="component" value="Chromosome 3"/>
</dbReference>
<organism evidence="2 3">
    <name type="scientific">Musa troglodytarum</name>
    <name type="common">fe'i banana</name>
    <dbReference type="NCBI Taxonomy" id="320322"/>
    <lineage>
        <taxon>Eukaryota</taxon>
        <taxon>Viridiplantae</taxon>
        <taxon>Streptophyta</taxon>
        <taxon>Embryophyta</taxon>
        <taxon>Tracheophyta</taxon>
        <taxon>Spermatophyta</taxon>
        <taxon>Magnoliopsida</taxon>
        <taxon>Liliopsida</taxon>
        <taxon>Zingiberales</taxon>
        <taxon>Musaceae</taxon>
        <taxon>Musa</taxon>
    </lineage>
</organism>